<dbReference type="PANTHER" id="PTHR47706:SF4">
    <property type="entry name" value="NMRA-LIKE DOMAIN-CONTAINING PROTEIN"/>
    <property type="match status" value="1"/>
</dbReference>
<evidence type="ECO:0000313" key="6">
    <source>
        <dbReference type="EMBL" id="KAF2435912.1"/>
    </source>
</evidence>
<dbReference type="PANTHER" id="PTHR47706">
    <property type="entry name" value="NMRA-LIKE FAMILY PROTEIN"/>
    <property type="match status" value="1"/>
</dbReference>
<dbReference type="GO" id="GO:0016491">
    <property type="term" value="F:oxidoreductase activity"/>
    <property type="evidence" value="ECO:0007669"/>
    <property type="project" value="UniProtKB-KW"/>
</dbReference>
<gene>
    <name evidence="6" type="ORF">EJ08DRAFT_667808</name>
</gene>
<keyword evidence="2" id="KW-0521">NADP</keyword>
<evidence type="ECO:0000256" key="3">
    <source>
        <dbReference type="ARBA" id="ARBA00023002"/>
    </source>
</evidence>
<feature type="compositionally biased region" description="Low complexity" evidence="4">
    <location>
        <begin position="26"/>
        <end position="36"/>
    </location>
</feature>
<dbReference type="OrthoDB" id="10000533at2759"/>
<sequence length="380" mass="41623">MESKTASQWELLTKLDKPEELVFIQPTTSTASTAPAKSGDDVGTESSLVDKNDGDCLSPKSSAFKIAIAGGSGQVAQEIIDALIKEDKHEITILTRSNSTTTTDRPEVTTRAVDYMDNSDLTAALQGIHTVLSFIQLLSDPGNTLQKNLIDAAITAGVKRFAPSEWASADMKDMPWWSGKAEIREYLRKINENEKRIEYTLFQPGLFLNYLAFPHLTSAHITPLNTRFDFRHRRAITIAQHNYHITLTTSADLAAIVAAAVSLPENSWPIDGGIRGNRVTVSEIIAVGEKIRGGAPFNIDTVKLEDLERGVLDASWKLETKHASVSEEQAGEMMKSVMVGMLVSGAKGGWDVSDGFNASFPDYEFTKLEEFLGAVWEGKD</sequence>
<evidence type="ECO:0000259" key="5">
    <source>
        <dbReference type="Pfam" id="PF05368"/>
    </source>
</evidence>
<dbReference type="InterPro" id="IPR008030">
    <property type="entry name" value="NmrA-like"/>
</dbReference>
<dbReference type="Gene3D" id="3.40.50.720">
    <property type="entry name" value="NAD(P)-binding Rossmann-like Domain"/>
    <property type="match status" value="1"/>
</dbReference>
<feature type="region of interest" description="Disordered" evidence="4">
    <location>
        <begin position="26"/>
        <end position="47"/>
    </location>
</feature>
<protein>
    <submittedName>
        <fullName evidence="6">NAD(P)-binding protein</fullName>
    </submittedName>
</protein>
<comment type="caution">
    <text evidence="6">The sequence shown here is derived from an EMBL/GenBank/DDBJ whole genome shotgun (WGS) entry which is preliminary data.</text>
</comment>
<accession>A0A9P4P290</accession>
<evidence type="ECO:0000256" key="4">
    <source>
        <dbReference type="SAM" id="MobiDB-lite"/>
    </source>
</evidence>
<evidence type="ECO:0000313" key="7">
    <source>
        <dbReference type="Proteomes" id="UP000800235"/>
    </source>
</evidence>
<reference evidence="6" key="1">
    <citation type="journal article" date="2020" name="Stud. Mycol.">
        <title>101 Dothideomycetes genomes: a test case for predicting lifestyles and emergence of pathogens.</title>
        <authorList>
            <person name="Haridas S."/>
            <person name="Albert R."/>
            <person name="Binder M."/>
            <person name="Bloem J."/>
            <person name="Labutti K."/>
            <person name="Salamov A."/>
            <person name="Andreopoulos B."/>
            <person name="Baker S."/>
            <person name="Barry K."/>
            <person name="Bills G."/>
            <person name="Bluhm B."/>
            <person name="Cannon C."/>
            <person name="Castanera R."/>
            <person name="Culley D."/>
            <person name="Daum C."/>
            <person name="Ezra D."/>
            <person name="Gonzalez J."/>
            <person name="Henrissat B."/>
            <person name="Kuo A."/>
            <person name="Liang C."/>
            <person name="Lipzen A."/>
            <person name="Lutzoni F."/>
            <person name="Magnuson J."/>
            <person name="Mondo S."/>
            <person name="Nolan M."/>
            <person name="Ohm R."/>
            <person name="Pangilinan J."/>
            <person name="Park H.-J."/>
            <person name="Ramirez L."/>
            <person name="Alfaro M."/>
            <person name="Sun H."/>
            <person name="Tritt A."/>
            <person name="Yoshinaga Y."/>
            <person name="Zwiers L.-H."/>
            <person name="Turgeon B."/>
            <person name="Goodwin S."/>
            <person name="Spatafora J."/>
            <person name="Crous P."/>
            <person name="Grigoriev I."/>
        </authorList>
    </citation>
    <scope>NUCLEOTIDE SEQUENCE</scope>
    <source>
        <strain evidence="6">CBS 130266</strain>
    </source>
</reference>
<dbReference type="InterPro" id="IPR036291">
    <property type="entry name" value="NAD(P)-bd_dom_sf"/>
</dbReference>
<dbReference type="SUPFAM" id="SSF51735">
    <property type="entry name" value="NAD(P)-binding Rossmann-fold domains"/>
    <property type="match status" value="1"/>
</dbReference>
<proteinExistence type="inferred from homology"/>
<dbReference type="Gene3D" id="3.90.25.10">
    <property type="entry name" value="UDP-galactose 4-epimerase, domain 1"/>
    <property type="match status" value="1"/>
</dbReference>
<dbReference type="EMBL" id="MU007012">
    <property type="protein sequence ID" value="KAF2435912.1"/>
    <property type="molecule type" value="Genomic_DNA"/>
</dbReference>
<evidence type="ECO:0000256" key="2">
    <source>
        <dbReference type="ARBA" id="ARBA00022857"/>
    </source>
</evidence>
<dbReference type="Pfam" id="PF05368">
    <property type="entry name" value="NmrA"/>
    <property type="match status" value="1"/>
</dbReference>
<evidence type="ECO:0000256" key="1">
    <source>
        <dbReference type="ARBA" id="ARBA00005725"/>
    </source>
</evidence>
<keyword evidence="3" id="KW-0560">Oxidoreductase</keyword>
<dbReference type="AlphaFoldDB" id="A0A9P4P290"/>
<feature type="domain" description="NmrA-like" evidence="5">
    <location>
        <begin position="65"/>
        <end position="332"/>
    </location>
</feature>
<keyword evidence="7" id="KW-1185">Reference proteome</keyword>
<organism evidence="6 7">
    <name type="scientific">Tothia fuscella</name>
    <dbReference type="NCBI Taxonomy" id="1048955"/>
    <lineage>
        <taxon>Eukaryota</taxon>
        <taxon>Fungi</taxon>
        <taxon>Dikarya</taxon>
        <taxon>Ascomycota</taxon>
        <taxon>Pezizomycotina</taxon>
        <taxon>Dothideomycetes</taxon>
        <taxon>Pleosporomycetidae</taxon>
        <taxon>Venturiales</taxon>
        <taxon>Cylindrosympodiaceae</taxon>
        <taxon>Tothia</taxon>
    </lineage>
</organism>
<dbReference type="Proteomes" id="UP000800235">
    <property type="component" value="Unassembled WGS sequence"/>
</dbReference>
<dbReference type="InterPro" id="IPR051609">
    <property type="entry name" value="NmrA/Isoflavone_reductase-like"/>
</dbReference>
<name>A0A9P4P290_9PEZI</name>
<comment type="similarity">
    <text evidence="1">Belongs to the NmrA-type oxidoreductase family. Isoflavone reductase subfamily.</text>
</comment>